<dbReference type="PANTHER" id="PTHR30349">
    <property type="entry name" value="PHAGE INTEGRASE-RELATED"/>
    <property type="match status" value="1"/>
</dbReference>
<accession>A0A1F6XQT7</accession>
<evidence type="ECO:0000313" key="9">
    <source>
        <dbReference type="Proteomes" id="UP000177195"/>
    </source>
</evidence>
<dbReference type="Pfam" id="PF00589">
    <property type="entry name" value="Phage_integrase"/>
    <property type="match status" value="1"/>
</dbReference>
<dbReference type="GO" id="GO:0015074">
    <property type="term" value="P:DNA integration"/>
    <property type="evidence" value="ECO:0007669"/>
    <property type="project" value="UniProtKB-KW"/>
</dbReference>
<dbReference type="EMBL" id="MFVN01000036">
    <property type="protein sequence ID" value="OGI96475.1"/>
    <property type="molecule type" value="Genomic_DNA"/>
</dbReference>
<keyword evidence="2" id="KW-0229">DNA integration</keyword>
<evidence type="ECO:0000256" key="3">
    <source>
        <dbReference type="ARBA" id="ARBA00023125"/>
    </source>
</evidence>
<dbReference type="PANTHER" id="PTHR30349:SF64">
    <property type="entry name" value="PROPHAGE INTEGRASE INTD-RELATED"/>
    <property type="match status" value="1"/>
</dbReference>
<gene>
    <name evidence="8" type="ORF">A3I25_00335</name>
</gene>
<name>A0A1F6XQT7_9BACT</name>
<evidence type="ECO:0008006" key="10">
    <source>
        <dbReference type="Google" id="ProtNLM"/>
    </source>
</evidence>
<dbReference type="Pfam" id="PF13495">
    <property type="entry name" value="Phage_int_SAM_4"/>
    <property type="match status" value="1"/>
</dbReference>
<dbReference type="InterPro" id="IPR002104">
    <property type="entry name" value="Integrase_catalytic"/>
</dbReference>
<dbReference type="GO" id="GO:0003677">
    <property type="term" value="F:DNA binding"/>
    <property type="evidence" value="ECO:0007669"/>
    <property type="project" value="UniProtKB-UniRule"/>
</dbReference>
<dbReference type="AlphaFoldDB" id="A0A1F6XQT7"/>
<evidence type="ECO:0000256" key="2">
    <source>
        <dbReference type="ARBA" id="ARBA00022908"/>
    </source>
</evidence>
<sequence>MDIIYTMQREMLRRGYSPKTISTYVQCIRNFMKFCKKDMKVITKADIKRYLDKYIDKQCAGNTINVNLNALKFLMEEILGKRVMLKIKYSKVPKTAPIFLTKDEIKKLFDVVENEKHLLILEILYSAGLRVSEVINLRRCDFEFGRGIGWVRKGKGMKDRPFIIAKLLEPKLNKYIENNCNSFDSYLFTGYNGRRLHVRSIQEIVKRAAKKAGIEKNIHPHSLRHSYATHLIENGYDINTIQPLLGHNSAETTMRYVHMANPKMIKVVSPYDNL</sequence>
<dbReference type="PROSITE" id="PS51898">
    <property type="entry name" value="TYR_RECOMBINASE"/>
    <property type="match status" value="1"/>
</dbReference>
<dbReference type="PROSITE" id="PS51900">
    <property type="entry name" value="CB"/>
    <property type="match status" value="1"/>
</dbReference>
<dbReference type="InterPro" id="IPR010998">
    <property type="entry name" value="Integrase_recombinase_N"/>
</dbReference>
<comment type="similarity">
    <text evidence="1">Belongs to the 'phage' integrase family.</text>
</comment>
<dbReference type="InterPro" id="IPR013762">
    <property type="entry name" value="Integrase-like_cat_sf"/>
</dbReference>
<evidence type="ECO:0000256" key="1">
    <source>
        <dbReference type="ARBA" id="ARBA00008857"/>
    </source>
</evidence>
<dbReference type="Gene3D" id="1.10.443.10">
    <property type="entry name" value="Intergrase catalytic core"/>
    <property type="match status" value="1"/>
</dbReference>
<proteinExistence type="inferred from homology"/>
<feature type="domain" description="Tyr recombinase" evidence="6">
    <location>
        <begin position="95"/>
        <end position="269"/>
    </location>
</feature>
<protein>
    <recommendedName>
        <fullName evidence="10">Integrase</fullName>
    </recommendedName>
</protein>
<dbReference type="InterPro" id="IPR004107">
    <property type="entry name" value="Integrase_SAM-like_N"/>
</dbReference>
<comment type="caution">
    <text evidence="8">The sequence shown here is derived from an EMBL/GenBank/DDBJ whole genome shotgun (WGS) entry which is preliminary data.</text>
</comment>
<dbReference type="NCBIfam" id="NF040815">
    <property type="entry name" value="recomb_XerA_Arch"/>
    <property type="match status" value="1"/>
</dbReference>
<evidence type="ECO:0000256" key="4">
    <source>
        <dbReference type="ARBA" id="ARBA00023172"/>
    </source>
</evidence>
<dbReference type="Gene3D" id="1.10.150.130">
    <property type="match status" value="1"/>
</dbReference>
<feature type="domain" description="Core-binding (CB)" evidence="7">
    <location>
        <begin position="1"/>
        <end position="79"/>
    </location>
</feature>
<dbReference type="InterPro" id="IPR050090">
    <property type="entry name" value="Tyrosine_recombinase_XerCD"/>
</dbReference>
<evidence type="ECO:0000259" key="7">
    <source>
        <dbReference type="PROSITE" id="PS51900"/>
    </source>
</evidence>
<evidence type="ECO:0000313" key="8">
    <source>
        <dbReference type="EMBL" id="OGI96475.1"/>
    </source>
</evidence>
<dbReference type="InterPro" id="IPR044068">
    <property type="entry name" value="CB"/>
</dbReference>
<evidence type="ECO:0000256" key="5">
    <source>
        <dbReference type="PROSITE-ProRule" id="PRU01248"/>
    </source>
</evidence>
<keyword evidence="3 5" id="KW-0238">DNA-binding</keyword>
<dbReference type="InterPro" id="IPR011010">
    <property type="entry name" value="DNA_brk_join_enz"/>
</dbReference>
<dbReference type="SUPFAM" id="SSF56349">
    <property type="entry name" value="DNA breaking-rejoining enzymes"/>
    <property type="match status" value="1"/>
</dbReference>
<keyword evidence="4" id="KW-0233">DNA recombination</keyword>
<organism evidence="8 9">
    <name type="scientific">Candidatus Nomurabacteria bacterium RIFCSPLOWO2_02_FULL_42_17</name>
    <dbReference type="NCBI Taxonomy" id="1801789"/>
    <lineage>
        <taxon>Bacteria</taxon>
        <taxon>Candidatus Nomuraibacteriota</taxon>
    </lineage>
</organism>
<reference evidence="8 9" key="1">
    <citation type="journal article" date="2016" name="Nat. Commun.">
        <title>Thousands of microbial genomes shed light on interconnected biogeochemical processes in an aquifer system.</title>
        <authorList>
            <person name="Anantharaman K."/>
            <person name="Brown C.T."/>
            <person name="Hug L.A."/>
            <person name="Sharon I."/>
            <person name="Castelle C.J."/>
            <person name="Probst A.J."/>
            <person name="Thomas B.C."/>
            <person name="Singh A."/>
            <person name="Wilkins M.J."/>
            <person name="Karaoz U."/>
            <person name="Brodie E.L."/>
            <person name="Williams K.H."/>
            <person name="Hubbard S.S."/>
            <person name="Banfield J.F."/>
        </authorList>
    </citation>
    <scope>NUCLEOTIDE SEQUENCE [LARGE SCALE GENOMIC DNA]</scope>
</reference>
<evidence type="ECO:0000259" key="6">
    <source>
        <dbReference type="PROSITE" id="PS51898"/>
    </source>
</evidence>
<dbReference type="Proteomes" id="UP000177195">
    <property type="component" value="Unassembled WGS sequence"/>
</dbReference>
<dbReference type="GO" id="GO:0006310">
    <property type="term" value="P:DNA recombination"/>
    <property type="evidence" value="ECO:0007669"/>
    <property type="project" value="UniProtKB-KW"/>
</dbReference>